<dbReference type="Proteomes" id="UP001595660">
    <property type="component" value="Unassembled WGS sequence"/>
</dbReference>
<dbReference type="Pfam" id="PF19102">
    <property type="entry name" value="DUF5789"/>
    <property type="match status" value="1"/>
</dbReference>
<reference evidence="2 3" key="1">
    <citation type="journal article" date="2019" name="Int. J. Syst. Evol. Microbiol.">
        <title>The Global Catalogue of Microorganisms (GCM) 10K type strain sequencing project: providing services to taxonomists for standard genome sequencing and annotation.</title>
        <authorList>
            <consortium name="The Broad Institute Genomics Platform"/>
            <consortium name="The Broad Institute Genome Sequencing Center for Infectious Disease"/>
            <person name="Wu L."/>
            <person name="Ma J."/>
        </authorList>
    </citation>
    <scope>NUCLEOTIDE SEQUENCE [LARGE SCALE GENOMIC DNA]</scope>
    <source>
        <strain evidence="2 3">CGMCC 1.12562</strain>
    </source>
</reference>
<feature type="region of interest" description="Disordered" evidence="1">
    <location>
        <begin position="1"/>
        <end position="38"/>
    </location>
</feature>
<dbReference type="RefSeq" id="WP_232570261.1">
    <property type="nucleotide sequence ID" value="NZ_CP089466.1"/>
</dbReference>
<proteinExistence type="predicted"/>
<evidence type="ECO:0000313" key="3">
    <source>
        <dbReference type="Proteomes" id="UP001595660"/>
    </source>
</evidence>
<dbReference type="GeneID" id="69118485"/>
<feature type="compositionally biased region" description="Basic and acidic residues" evidence="1">
    <location>
        <begin position="1"/>
        <end position="36"/>
    </location>
</feature>
<protein>
    <submittedName>
        <fullName evidence="2">Uncharacterized protein</fullName>
    </submittedName>
</protein>
<name>A0ABD5NHH2_9EURY</name>
<gene>
    <name evidence="2" type="ORF">ACFOKC_12310</name>
</gene>
<accession>A0ABD5NHH2</accession>
<dbReference type="InterPro" id="IPR043899">
    <property type="entry name" value="DUF5789"/>
</dbReference>
<dbReference type="EMBL" id="JBHRWN010000002">
    <property type="protein sequence ID" value="MFC3478505.1"/>
    <property type="molecule type" value="Genomic_DNA"/>
</dbReference>
<keyword evidence="3" id="KW-1185">Reference proteome</keyword>
<dbReference type="AlphaFoldDB" id="A0ABD5NHH2"/>
<sequence>MGDTKEGRENQARAEERRQRERALREELDRWHETEPPRALANELDELDYPATTDAVVAAVGDHEVAVADEQIPVAEVVERSGRDRFDSAADARQQIGRPTVAAALRRIRAASDEAGRRAQFRAKEEAFERTLQSLESLSEDDEDEGIAVVTAWILDSLDANGKLPESRRVRKQAVAFCRANGYEVRNDSWLGA</sequence>
<comment type="caution">
    <text evidence="2">The sequence shown here is derived from an EMBL/GenBank/DDBJ whole genome shotgun (WGS) entry which is preliminary data.</text>
</comment>
<organism evidence="2 3">
    <name type="scientific">Halobacterium litoreum</name>
    <dbReference type="NCBI Taxonomy" id="2039234"/>
    <lineage>
        <taxon>Archaea</taxon>
        <taxon>Methanobacteriati</taxon>
        <taxon>Methanobacteriota</taxon>
        <taxon>Stenosarchaea group</taxon>
        <taxon>Halobacteria</taxon>
        <taxon>Halobacteriales</taxon>
        <taxon>Halobacteriaceae</taxon>
        <taxon>Halobacterium</taxon>
    </lineage>
</organism>
<evidence type="ECO:0000313" key="2">
    <source>
        <dbReference type="EMBL" id="MFC3478505.1"/>
    </source>
</evidence>
<evidence type="ECO:0000256" key="1">
    <source>
        <dbReference type="SAM" id="MobiDB-lite"/>
    </source>
</evidence>